<keyword evidence="3" id="KW-1185">Reference proteome</keyword>
<accession>A0A5C1QBR0</accession>
<dbReference type="KEGG" id="sper:EW093_09655"/>
<protein>
    <submittedName>
        <fullName evidence="2">Uncharacterized protein</fullName>
    </submittedName>
</protein>
<keyword evidence="1" id="KW-0472">Membrane</keyword>
<feature type="transmembrane region" description="Helical" evidence="1">
    <location>
        <begin position="7"/>
        <end position="26"/>
    </location>
</feature>
<sequence length="73" mass="8049">MKRYIDYGFFTAAIFTLIYIIAALITGITINIIAILMCVGGGILAGFVLSILLIYFSPGEPILEGEEDNYIKR</sequence>
<evidence type="ECO:0000313" key="3">
    <source>
        <dbReference type="Proteomes" id="UP000323824"/>
    </source>
</evidence>
<dbReference type="Proteomes" id="UP000323824">
    <property type="component" value="Chromosome"/>
</dbReference>
<proteinExistence type="predicted"/>
<dbReference type="EMBL" id="CP035807">
    <property type="protein sequence ID" value="QEN04961.1"/>
    <property type="molecule type" value="Genomic_DNA"/>
</dbReference>
<reference evidence="2 3" key="2">
    <citation type="submission" date="2019-09" db="EMBL/GenBank/DDBJ databases">
        <title>Complete Genome Sequence and Methylome Analysis of free living Spirochaetas.</title>
        <authorList>
            <person name="Leshcheva N."/>
            <person name="Mikheeva N."/>
        </authorList>
    </citation>
    <scope>NUCLEOTIDE SEQUENCE [LARGE SCALE GENOMIC DNA]</scope>
    <source>
        <strain evidence="2 3">P</strain>
    </source>
</reference>
<reference evidence="2 3" key="1">
    <citation type="submission" date="2019-02" db="EMBL/GenBank/DDBJ databases">
        <authorList>
            <person name="Fomenkov A."/>
            <person name="Dubinina G."/>
            <person name="Grabovich M."/>
            <person name="Vincze T."/>
            <person name="Roberts R.J."/>
        </authorList>
    </citation>
    <scope>NUCLEOTIDE SEQUENCE [LARGE SCALE GENOMIC DNA]</scope>
    <source>
        <strain evidence="2 3">P</strain>
    </source>
</reference>
<dbReference type="AlphaFoldDB" id="A0A5C1QBR0"/>
<evidence type="ECO:0000313" key="2">
    <source>
        <dbReference type="EMBL" id="QEN04961.1"/>
    </source>
</evidence>
<keyword evidence="1" id="KW-0812">Transmembrane</keyword>
<evidence type="ECO:0000256" key="1">
    <source>
        <dbReference type="SAM" id="Phobius"/>
    </source>
</evidence>
<dbReference type="RefSeq" id="WP_149568202.1">
    <property type="nucleotide sequence ID" value="NZ_CP035807.1"/>
</dbReference>
<keyword evidence="1" id="KW-1133">Transmembrane helix</keyword>
<organism evidence="2 3">
    <name type="scientific">Thiospirochaeta perfilievii</name>
    <dbReference type="NCBI Taxonomy" id="252967"/>
    <lineage>
        <taxon>Bacteria</taxon>
        <taxon>Pseudomonadati</taxon>
        <taxon>Spirochaetota</taxon>
        <taxon>Spirochaetia</taxon>
        <taxon>Spirochaetales</taxon>
        <taxon>Spirochaetaceae</taxon>
        <taxon>Thiospirochaeta</taxon>
    </lineage>
</organism>
<feature type="transmembrane region" description="Helical" evidence="1">
    <location>
        <begin position="32"/>
        <end position="56"/>
    </location>
</feature>
<gene>
    <name evidence="2" type="ORF">EW093_09655</name>
</gene>
<name>A0A5C1QBR0_9SPIO</name>